<gene>
    <name evidence="2" type="ORF">L2K70_02870</name>
</gene>
<feature type="signal peptide" evidence="1">
    <location>
        <begin position="1"/>
        <end position="24"/>
    </location>
</feature>
<proteinExistence type="predicted"/>
<name>A0ABS9H8L1_9ACTN</name>
<reference evidence="2 3" key="1">
    <citation type="submission" date="2022-01" db="EMBL/GenBank/DDBJ databases">
        <title>Nocardioides sp. nov., an actinomycete isolated from mining soil.</title>
        <authorList>
            <person name="Liu L."/>
        </authorList>
    </citation>
    <scope>NUCLEOTIDE SEQUENCE [LARGE SCALE GENOMIC DNA]</scope>
    <source>
        <strain evidence="2 3">KLBMP 9356</strain>
    </source>
</reference>
<keyword evidence="3" id="KW-1185">Reference proteome</keyword>
<sequence length="228" mass="24582">MRTNRLVAFTVTAAIAGITPIAIAAPSQASDNLTTTITLTVSYGEPRVVYGDDMSLTSEIDSSDGLSPYNDADTATLWAMPAGSTTWTAVETQPASGYISWTDFKPAQNTAYKATYSGGTAANQYADNYAASESAPLGVEVARKITYPKNGFVIKGKVTPNYGKKKIVIKVSKKQNKGYKSFKTIKTTSAGKYKVTLPRRGGTWYWSFVVKGDAKYLANGFVWKTFVG</sequence>
<feature type="chain" id="PRO_5046427254" evidence="1">
    <location>
        <begin position="25"/>
        <end position="228"/>
    </location>
</feature>
<evidence type="ECO:0000313" key="3">
    <source>
        <dbReference type="Proteomes" id="UP001201161"/>
    </source>
</evidence>
<evidence type="ECO:0000256" key="1">
    <source>
        <dbReference type="SAM" id="SignalP"/>
    </source>
</evidence>
<dbReference type="Proteomes" id="UP001201161">
    <property type="component" value="Unassembled WGS sequence"/>
</dbReference>
<keyword evidence="1" id="KW-0732">Signal</keyword>
<comment type="caution">
    <text evidence="2">The sequence shown here is derived from an EMBL/GenBank/DDBJ whole genome shotgun (WGS) entry which is preliminary data.</text>
</comment>
<organism evidence="2 3">
    <name type="scientific">Nocardioides potassii</name>
    <dbReference type="NCBI Taxonomy" id="2911371"/>
    <lineage>
        <taxon>Bacteria</taxon>
        <taxon>Bacillati</taxon>
        <taxon>Actinomycetota</taxon>
        <taxon>Actinomycetes</taxon>
        <taxon>Propionibacteriales</taxon>
        <taxon>Nocardioidaceae</taxon>
        <taxon>Nocardioides</taxon>
    </lineage>
</organism>
<dbReference type="EMBL" id="JAKJHZ010000003">
    <property type="protein sequence ID" value="MCF6376535.1"/>
    <property type="molecule type" value="Genomic_DNA"/>
</dbReference>
<dbReference type="RefSeq" id="WP_236398700.1">
    <property type="nucleotide sequence ID" value="NZ_JAKJHZ010000003.1"/>
</dbReference>
<protein>
    <submittedName>
        <fullName evidence="2">Uncharacterized protein</fullName>
    </submittedName>
</protein>
<evidence type="ECO:0000313" key="2">
    <source>
        <dbReference type="EMBL" id="MCF6376535.1"/>
    </source>
</evidence>
<accession>A0ABS9H8L1</accession>